<feature type="domain" description="Carrier" evidence="1">
    <location>
        <begin position="1"/>
        <end position="74"/>
    </location>
</feature>
<sequence length="74" mass="8246">MAVTEASARADVAELLYLEPGELDDGLNLFDAGLDSVRMLTLVERWREHGVEVSFVDLAEHPTFGQWWALLSDA</sequence>
<dbReference type="InterPro" id="IPR036736">
    <property type="entry name" value="ACP-like_sf"/>
</dbReference>
<accession>A0ABR6BHR9</accession>
<gene>
    <name evidence="2" type="ORF">BC739_003509</name>
</gene>
<dbReference type="EMBL" id="JACJID010000002">
    <property type="protein sequence ID" value="MBA8926310.1"/>
    <property type="molecule type" value="Genomic_DNA"/>
</dbReference>
<evidence type="ECO:0000313" key="3">
    <source>
        <dbReference type="Proteomes" id="UP000517916"/>
    </source>
</evidence>
<dbReference type="PROSITE" id="PS50075">
    <property type="entry name" value="CARRIER"/>
    <property type="match status" value="1"/>
</dbReference>
<dbReference type="Proteomes" id="UP000517916">
    <property type="component" value="Unassembled WGS sequence"/>
</dbReference>
<evidence type="ECO:0000259" key="1">
    <source>
        <dbReference type="PROSITE" id="PS50075"/>
    </source>
</evidence>
<proteinExistence type="predicted"/>
<organism evidence="2 3">
    <name type="scientific">Kutzneria viridogrisea</name>
    <dbReference type="NCBI Taxonomy" id="47990"/>
    <lineage>
        <taxon>Bacteria</taxon>
        <taxon>Bacillati</taxon>
        <taxon>Actinomycetota</taxon>
        <taxon>Actinomycetes</taxon>
        <taxon>Pseudonocardiales</taxon>
        <taxon>Pseudonocardiaceae</taxon>
        <taxon>Kutzneria</taxon>
    </lineage>
</organism>
<dbReference type="Pfam" id="PF00550">
    <property type="entry name" value="PP-binding"/>
    <property type="match status" value="1"/>
</dbReference>
<dbReference type="InterPro" id="IPR009081">
    <property type="entry name" value="PP-bd_ACP"/>
</dbReference>
<comment type="caution">
    <text evidence="2">The sequence shown here is derived from an EMBL/GenBank/DDBJ whole genome shotgun (WGS) entry which is preliminary data.</text>
</comment>
<dbReference type="SUPFAM" id="SSF47336">
    <property type="entry name" value="ACP-like"/>
    <property type="match status" value="1"/>
</dbReference>
<keyword evidence="3" id="KW-1185">Reference proteome</keyword>
<reference evidence="2 3" key="1">
    <citation type="submission" date="2020-08" db="EMBL/GenBank/DDBJ databases">
        <title>Genomic Encyclopedia of Archaeal and Bacterial Type Strains, Phase II (KMG-II): from individual species to whole genera.</title>
        <authorList>
            <person name="Goeker M."/>
        </authorList>
    </citation>
    <scope>NUCLEOTIDE SEQUENCE [LARGE SCALE GENOMIC DNA]</scope>
    <source>
        <strain evidence="2 3">DSM 43850</strain>
    </source>
</reference>
<evidence type="ECO:0000313" key="2">
    <source>
        <dbReference type="EMBL" id="MBA8926310.1"/>
    </source>
</evidence>
<protein>
    <submittedName>
        <fullName evidence="2">Aryl carrier-like protein</fullName>
    </submittedName>
</protein>
<dbReference type="Gene3D" id="1.10.1200.10">
    <property type="entry name" value="ACP-like"/>
    <property type="match status" value="1"/>
</dbReference>
<name>A0ABR6BHR9_9PSEU</name>
<dbReference type="RefSeq" id="WP_025360884.1">
    <property type="nucleotide sequence ID" value="NZ_BAAABQ010000009.1"/>
</dbReference>